<evidence type="ECO:0000256" key="1">
    <source>
        <dbReference type="SAM" id="Phobius"/>
    </source>
</evidence>
<accession>A0A1I4TFW1</accession>
<dbReference type="STRING" id="1720063.SAMN05216217_11432"/>
<feature type="transmembrane region" description="Helical" evidence="1">
    <location>
        <begin position="20"/>
        <end position="39"/>
    </location>
</feature>
<sequence length="276" mass="29124">MQAILIVAGKEFRDGLRNRWIVAITLAFALLAMGLAWFGAAASGEVGFTRISTTIVSLASLAVFLIPLIALLLAYDSIVGEDEQGTLLLLLTYPLTRSGLLAGKFLGHGLILALSTALGFGIAAVLIVLLAEQATFANLAGPFGLFILSAILLGWCFLALAYLISVSTRIKSRAAGLALLTWFLFVLVYDLVLLGMLVGTEGKIDGGLFRFLLLINPTDVFRLVNLLGFEESAASSGLLSVFQDQSHSVGGLLAILAGWILVPLSLAAALFAARKS</sequence>
<feature type="transmembrane region" description="Helical" evidence="1">
    <location>
        <begin position="143"/>
        <end position="164"/>
    </location>
</feature>
<feature type="transmembrane region" description="Helical" evidence="1">
    <location>
        <begin position="176"/>
        <end position="199"/>
    </location>
</feature>
<dbReference type="Pfam" id="PF12679">
    <property type="entry name" value="ABC2_membrane_2"/>
    <property type="match status" value="1"/>
</dbReference>
<keyword evidence="1" id="KW-0812">Transmembrane</keyword>
<keyword evidence="1" id="KW-1133">Transmembrane helix</keyword>
<reference evidence="3" key="1">
    <citation type="submission" date="2016-10" db="EMBL/GenBank/DDBJ databases">
        <authorList>
            <person name="Varghese N."/>
            <person name="Submissions S."/>
        </authorList>
    </citation>
    <scope>NUCLEOTIDE SEQUENCE [LARGE SCALE GENOMIC DNA]</scope>
    <source>
        <strain evidence="3">DSM 24213</strain>
    </source>
</reference>
<protein>
    <submittedName>
        <fullName evidence="2">Cu-processing system permease protein</fullName>
    </submittedName>
</protein>
<evidence type="ECO:0000313" key="3">
    <source>
        <dbReference type="Proteomes" id="UP000243629"/>
    </source>
</evidence>
<keyword evidence="3" id="KW-1185">Reference proteome</keyword>
<proteinExistence type="predicted"/>
<dbReference type="AlphaFoldDB" id="A0A1I4TFW1"/>
<dbReference type="GO" id="GO:0005886">
    <property type="term" value="C:plasma membrane"/>
    <property type="evidence" value="ECO:0007669"/>
    <property type="project" value="UniProtKB-SubCell"/>
</dbReference>
<name>A0A1I4TFW1_9GAMM</name>
<dbReference type="RefSeq" id="WP_093477647.1">
    <property type="nucleotide sequence ID" value="NZ_FOUI01000014.1"/>
</dbReference>
<keyword evidence="1" id="KW-0472">Membrane</keyword>
<dbReference type="OrthoDB" id="9805862at2"/>
<feature type="transmembrane region" description="Helical" evidence="1">
    <location>
        <begin position="51"/>
        <end position="75"/>
    </location>
</feature>
<feature type="transmembrane region" description="Helical" evidence="1">
    <location>
        <begin position="111"/>
        <end position="131"/>
    </location>
</feature>
<feature type="transmembrane region" description="Helical" evidence="1">
    <location>
        <begin position="249"/>
        <end position="273"/>
    </location>
</feature>
<dbReference type="Proteomes" id="UP000243629">
    <property type="component" value="Unassembled WGS sequence"/>
</dbReference>
<evidence type="ECO:0000313" key="2">
    <source>
        <dbReference type="EMBL" id="SFM75606.1"/>
    </source>
</evidence>
<dbReference type="PANTHER" id="PTHR43471:SF1">
    <property type="entry name" value="ABC TRANSPORTER PERMEASE PROTEIN NOSY-RELATED"/>
    <property type="match status" value="1"/>
</dbReference>
<gene>
    <name evidence="2" type="ORF">SAMN05216217_11432</name>
</gene>
<dbReference type="EMBL" id="FOUI01000014">
    <property type="protein sequence ID" value="SFM75606.1"/>
    <property type="molecule type" value="Genomic_DNA"/>
</dbReference>
<dbReference type="PANTHER" id="PTHR43471">
    <property type="entry name" value="ABC TRANSPORTER PERMEASE"/>
    <property type="match status" value="1"/>
</dbReference>
<dbReference type="GO" id="GO:0140359">
    <property type="term" value="F:ABC-type transporter activity"/>
    <property type="evidence" value="ECO:0007669"/>
    <property type="project" value="InterPro"/>
</dbReference>
<organism evidence="2 3">
    <name type="scientific">Halopseudomonas yangmingensis</name>
    <dbReference type="NCBI Taxonomy" id="1720063"/>
    <lineage>
        <taxon>Bacteria</taxon>
        <taxon>Pseudomonadati</taxon>
        <taxon>Pseudomonadota</taxon>
        <taxon>Gammaproteobacteria</taxon>
        <taxon>Pseudomonadales</taxon>
        <taxon>Pseudomonadaceae</taxon>
        <taxon>Halopseudomonas</taxon>
    </lineage>
</organism>